<evidence type="ECO:0000256" key="3">
    <source>
        <dbReference type="ARBA" id="ARBA00022723"/>
    </source>
</evidence>
<feature type="domain" description="Peptidase M28" evidence="8">
    <location>
        <begin position="302"/>
        <end position="512"/>
    </location>
</feature>
<dbReference type="PANTHER" id="PTHR12147">
    <property type="entry name" value="METALLOPEPTIDASE M28 FAMILY MEMBER"/>
    <property type="match status" value="1"/>
</dbReference>
<keyword evidence="4 7" id="KW-0732">Signal</keyword>
<evidence type="ECO:0000313" key="9">
    <source>
        <dbReference type="EMBL" id="MCP3730550.1"/>
    </source>
</evidence>
<keyword evidence="5" id="KW-0378">Hydrolase</keyword>
<evidence type="ECO:0000256" key="1">
    <source>
        <dbReference type="ARBA" id="ARBA00022438"/>
    </source>
</evidence>
<reference evidence="9" key="1">
    <citation type="submission" date="2022-05" db="EMBL/GenBank/DDBJ databases">
        <title>Sphingomonas sp. strain MG17 Genome sequencing and assembly.</title>
        <authorList>
            <person name="Kim I."/>
        </authorList>
    </citation>
    <scope>NUCLEOTIDE SEQUENCE</scope>
    <source>
        <strain evidence="9">MG17</strain>
    </source>
</reference>
<evidence type="ECO:0000256" key="5">
    <source>
        <dbReference type="ARBA" id="ARBA00022801"/>
    </source>
</evidence>
<evidence type="ECO:0000256" key="6">
    <source>
        <dbReference type="ARBA" id="ARBA00022833"/>
    </source>
</evidence>
<dbReference type="Gene3D" id="3.40.630.10">
    <property type="entry name" value="Zn peptidases"/>
    <property type="match status" value="1"/>
</dbReference>
<sequence length="553" mass="59175">MRFVLPVLLGLLCAASVSAQDRTGLPAIPIATLKEALRTLASDEFEGRAPGTPGEQKTLDYLVRHFQKAGLKPGNPNGPNGPSWFQDVPLVAVTSQNHSGLSFTGGTQPLSLKHGSDYVAVSYRPVPRTAVKDSAVVFVGYGVNAPEKGWNDYAGIDVKGKTVIILVNDPDWQSTGLDGPFGGRAMTYYGRWTYKYEEAARQGAAAALIVHQSEPAAYGWGTVQVSWSGETDIADAPGDGSKPPVSGWIQLDKARALLASGGRDFDTLVAAASRKGFKAVPLAGVKASLSFDNALRRHRSKNVIGILPGARRPGEYVLHTAHWDHLGRCEPAPDGDDICNGAVDNASGTAALIALAEANGKAGPADRSMVFIAFTAEESYLLGADHYGANPVFPLGRTVGGINMDTLIPTPAALNVVMVGRGKSDLDAYLDRALVKQGRVNSPEPTPERGSYYRSDHFSLAKRGVPMLFLKGGDDLIEGGKAAGQALAADYVRNRYHSPKDEFDPNWNWDGLAQDVQIYYAVGRELAMTTGWPNWVDGDEFRAIRDKSRTGAK</sequence>
<evidence type="ECO:0000259" key="8">
    <source>
        <dbReference type="Pfam" id="PF04389"/>
    </source>
</evidence>
<proteinExistence type="predicted"/>
<keyword evidence="3" id="KW-0479">Metal-binding</keyword>
<evidence type="ECO:0000256" key="2">
    <source>
        <dbReference type="ARBA" id="ARBA00022670"/>
    </source>
</evidence>
<dbReference type="SUPFAM" id="SSF52025">
    <property type="entry name" value="PA domain"/>
    <property type="match status" value="1"/>
</dbReference>
<dbReference type="Pfam" id="PF04389">
    <property type="entry name" value="Peptidase_M28"/>
    <property type="match status" value="1"/>
</dbReference>
<evidence type="ECO:0000256" key="4">
    <source>
        <dbReference type="ARBA" id="ARBA00022729"/>
    </source>
</evidence>
<dbReference type="GO" id="GO:0006508">
    <property type="term" value="P:proteolysis"/>
    <property type="evidence" value="ECO:0007669"/>
    <property type="project" value="UniProtKB-KW"/>
</dbReference>
<dbReference type="RefSeq" id="WP_254292677.1">
    <property type="nucleotide sequence ID" value="NZ_JAMLDX010000005.1"/>
</dbReference>
<dbReference type="EMBL" id="JAMLDX010000005">
    <property type="protein sequence ID" value="MCP3730550.1"/>
    <property type="molecule type" value="Genomic_DNA"/>
</dbReference>
<dbReference type="SUPFAM" id="SSF53187">
    <property type="entry name" value="Zn-dependent exopeptidases"/>
    <property type="match status" value="1"/>
</dbReference>
<organism evidence="9 10">
    <name type="scientific">Sphingomonas tagetis</name>
    <dbReference type="NCBI Taxonomy" id="2949092"/>
    <lineage>
        <taxon>Bacteria</taxon>
        <taxon>Pseudomonadati</taxon>
        <taxon>Pseudomonadota</taxon>
        <taxon>Alphaproteobacteria</taxon>
        <taxon>Sphingomonadales</taxon>
        <taxon>Sphingomonadaceae</taxon>
        <taxon>Sphingomonas</taxon>
    </lineage>
</organism>
<dbReference type="InterPro" id="IPR045175">
    <property type="entry name" value="M28_fam"/>
</dbReference>
<keyword evidence="1" id="KW-0031">Aminopeptidase</keyword>
<dbReference type="GO" id="GO:0008235">
    <property type="term" value="F:metalloexopeptidase activity"/>
    <property type="evidence" value="ECO:0007669"/>
    <property type="project" value="InterPro"/>
</dbReference>
<dbReference type="InterPro" id="IPR046450">
    <property type="entry name" value="PA_dom_sf"/>
</dbReference>
<dbReference type="AlphaFoldDB" id="A0A9X2HQ65"/>
<keyword evidence="10" id="KW-1185">Reference proteome</keyword>
<dbReference type="GO" id="GO:0004177">
    <property type="term" value="F:aminopeptidase activity"/>
    <property type="evidence" value="ECO:0007669"/>
    <property type="project" value="UniProtKB-KW"/>
</dbReference>
<evidence type="ECO:0000256" key="7">
    <source>
        <dbReference type="SAM" id="SignalP"/>
    </source>
</evidence>
<feature type="signal peptide" evidence="7">
    <location>
        <begin position="1"/>
        <end position="19"/>
    </location>
</feature>
<dbReference type="GO" id="GO:0046872">
    <property type="term" value="F:metal ion binding"/>
    <property type="evidence" value="ECO:0007669"/>
    <property type="project" value="UniProtKB-KW"/>
</dbReference>
<dbReference type="Proteomes" id="UP001139451">
    <property type="component" value="Unassembled WGS sequence"/>
</dbReference>
<keyword evidence="6" id="KW-0862">Zinc</keyword>
<name>A0A9X2HQ65_9SPHN</name>
<evidence type="ECO:0000313" key="10">
    <source>
        <dbReference type="Proteomes" id="UP001139451"/>
    </source>
</evidence>
<dbReference type="PANTHER" id="PTHR12147:SF56">
    <property type="entry name" value="AMINOPEPTIDASE YDR415C-RELATED"/>
    <property type="match status" value="1"/>
</dbReference>
<accession>A0A9X2HQ65</accession>
<feature type="chain" id="PRO_5040960862" evidence="7">
    <location>
        <begin position="20"/>
        <end position="553"/>
    </location>
</feature>
<keyword evidence="2" id="KW-0645">Protease</keyword>
<comment type="caution">
    <text evidence="9">The sequence shown here is derived from an EMBL/GenBank/DDBJ whole genome shotgun (WGS) entry which is preliminary data.</text>
</comment>
<protein>
    <submittedName>
        <fullName evidence="9">M28 family peptidase</fullName>
    </submittedName>
</protein>
<gene>
    <name evidence="9" type="ORF">M9978_08935</name>
</gene>
<dbReference type="Gene3D" id="3.50.30.30">
    <property type="match status" value="1"/>
</dbReference>
<dbReference type="InterPro" id="IPR007484">
    <property type="entry name" value="Peptidase_M28"/>
</dbReference>